<dbReference type="Proteomes" id="UP000324222">
    <property type="component" value="Unassembled WGS sequence"/>
</dbReference>
<reference evidence="2 3" key="1">
    <citation type="submission" date="2019-05" db="EMBL/GenBank/DDBJ databases">
        <title>Another draft genome of Portunus trituberculatus and its Hox gene families provides insights of decapod evolution.</title>
        <authorList>
            <person name="Jeong J.-H."/>
            <person name="Song I."/>
            <person name="Kim S."/>
            <person name="Choi T."/>
            <person name="Kim D."/>
            <person name="Ryu S."/>
            <person name="Kim W."/>
        </authorList>
    </citation>
    <scope>NUCLEOTIDE SEQUENCE [LARGE SCALE GENOMIC DNA]</scope>
    <source>
        <tissue evidence="2">Muscle</tissue>
    </source>
</reference>
<keyword evidence="3" id="KW-1185">Reference proteome</keyword>
<accession>A0A5B7ILG6</accession>
<proteinExistence type="predicted"/>
<organism evidence="2 3">
    <name type="scientific">Portunus trituberculatus</name>
    <name type="common">Swimming crab</name>
    <name type="synonym">Neptunus trituberculatus</name>
    <dbReference type="NCBI Taxonomy" id="210409"/>
    <lineage>
        <taxon>Eukaryota</taxon>
        <taxon>Metazoa</taxon>
        <taxon>Ecdysozoa</taxon>
        <taxon>Arthropoda</taxon>
        <taxon>Crustacea</taxon>
        <taxon>Multicrustacea</taxon>
        <taxon>Malacostraca</taxon>
        <taxon>Eumalacostraca</taxon>
        <taxon>Eucarida</taxon>
        <taxon>Decapoda</taxon>
        <taxon>Pleocyemata</taxon>
        <taxon>Brachyura</taxon>
        <taxon>Eubrachyura</taxon>
        <taxon>Portunoidea</taxon>
        <taxon>Portunidae</taxon>
        <taxon>Portuninae</taxon>
        <taxon>Portunus</taxon>
    </lineage>
</organism>
<comment type="caution">
    <text evidence="2">The sequence shown here is derived from an EMBL/GenBank/DDBJ whole genome shotgun (WGS) entry which is preliminary data.</text>
</comment>
<protein>
    <submittedName>
        <fullName evidence="2">Uncharacterized protein</fullName>
    </submittedName>
</protein>
<dbReference type="AlphaFoldDB" id="A0A5B7ILG6"/>
<sequence length="135" mass="14866">MLKDTNSYLPYPFPPLPLSSLPIPLPFHLVPSHPFLTLPARHTTTAILNTTAHIPPSDAGGERHLHYYVNTHFSTTRCLRGSKERATEVVGIVVLRSSHPPALPHALPPTQCLPAPPSPFKPSQAKQHQRTSPQK</sequence>
<gene>
    <name evidence="2" type="ORF">E2C01_079417</name>
</gene>
<evidence type="ECO:0000313" key="2">
    <source>
        <dbReference type="EMBL" id="MPC84672.1"/>
    </source>
</evidence>
<feature type="region of interest" description="Disordered" evidence="1">
    <location>
        <begin position="100"/>
        <end position="135"/>
    </location>
</feature>
<feature type="compositionally biased region" description="Polar residues" evidence="1">
    <location>
        <begin position="124"/>
        <end position="135"/>
    </location>
</feature>
<evidence type="ECO:0000313" key="3">
    <source>
        <dbReference type="Proteomes" id="UP000324222"/>
    </source>
</evidence>
<name>A0A5B7ILG6_PORTR</name>
<dbReference type="EMBL" id="VSRR010066084">
    <property type="protein sequence ID" value="MPC84672.1"/>
    <property type="molecule type" value="Genomic_DNA"/>
</dbReference>
<evidence type="ECO:0000256" key="1">
    <source>
        <dbReference type="SAM" id="MobiDB-lite"/>
    </source>
</evidence>